<dbReference type="GO" id="GO:0007031">
    <property type="term" value="P:peroxisome organization"/>
    <property type="evidence" value="ECO:0007669"/>
    <property type="project" value="TreeGrafter"/>
</dbReference>
<dbReference type="OrthoDB" id="5586090at2759"/>
<evidence type="ECO:0000313" key="8">
    <source>
        <dbReference type="EMBL" id="OCH91796.1"/>
    </source>
</evidence>
<evidence type="ECO:0000313" key="9">
    <source>
        <dbReference type="Proteomes" id="UP000250043"/>
    </source>
</evidence>
<feature type="transmembrane region" description="Helical" evidence="6">
    <location>
        <begin position="147"/>
        <end position="173"/>
    </location>
</feature>
<evidence type="ECO:0000256" key="6">
    <source>
        <dbReference type="SAM" id="Phobius"/>
    </source>
</evidence>
<feature type="compositionally biased region" description="Basic and acidic residues" evidence="5">
    <location>
        <begin position="349"/>
        <end position="358"/>
    </location>
</feature>
<feature type="domain" description="Peroxin/Ferlin" evidence="7">
    <location>
        <begin position="230"/>
        <end position="309"/>
    </location>
</feature>
<feature type="compositionally biased region" description="Basic and acidic residues" evidence="5">
    <location>
        <begin position="315"/>
        <end position="329"/>
    </location>
</feature>
<feature type="transmembrane region" description="Helical" evidence="6">
    <location>
        <begin position="57"/>
        <end position="90"/>
    </location>
</feature>
<protein>
    <recommendedName>
        <fullName evidence="7">Peroxin/Ferlin domain-containing protein</fullName>
    </recommendedName>
</protein>
<dbReference type="Proteomes" id="UP000250043">
    <property type="component" value="Unassembled WGS sequence"/>
</dbReference>
<evidence type="ECO:0000259" key="7">
    <source>
        <dbReference type="SMART" id="SM00693"/>
    </source>
</evidence>
<feature type="region of interest" description="Disordered" evidence="5">
    <location>
        <begin position="315"/>
        <end position="390"/>
    </location>
</feature>
<evidence type="ECO:0000256" key="4">
    <source>
        <dbReference type="ARBA" id="ARBA00023136"/>
    </source>
</evidence>
<keyword evidence="4 6" id="KW-0472">Membrane</keyword>
<evidence type="ECO:0000256" key="2">
    <source>
        <dbReference type="ARBA" id="ARBA00022692"/>
    </source>
</evidence>
<dbReference type="GO" id="GO:0005778">
    <property type="term" value="C:peroxisomal membrane"/>
    <property type="evidence" value="ECO:0007669"/>
    <property type="project" value="UniProtKB-ARBA"/>
</dbReference>
<dbReference type="PANTHER" id="PTHR31679">
    <property type="entry name" value="PEROXISOMAL MEMBRANE PROTEIN PEX30-RELATED"/>
    <property type="match status" value="1"/>
</dbReference>
<dbReference type="AlphaFoldDB" id="A0A8E2DM73"/>
<evidence type="ECO:0000256" key="3">
    <source>
        <dbReference type="ARBA" id="ARBA00022989"/>
    </source>
</evidence>
<organism evidence="8 9">
    <name type="scientific">Obba rivulosa</name>
    <dbReference type="NCBI Taxonomy" id="1052685"/>
    <lineage>
        <taxon>Eukaryota</taxon>
        <taxon>Fungi</taxon>
        <taxon>Dikarya</taxon>
        <taxon>Basidiomycota</taxon>
        <taxon>Agaricomycotina</taxon>
        <taxon>Agaricomycetes</taxon>
        <taxon>Polyporales</taxon>
        <taxon>Gelatoporiaceae</taxon>
        <taxon>Obba</taxon>
    </lineage>
</organism>
<dbReference type="GO" id="GO:0012505">
    <property type="term" value="C:endomembrane system"/>
    <property type="evidence" value="ECO:0007669"/>
    <property type="project" value="UniProtKB-SubCell"/>
</dbReference>
<name>A0A8E2DM73_9APHY</name>
<sequence>MSKAVENAPPPTLVEFLNTLPSPLTTALVGLAPYIARIRHWAQVLSWRSSWEDSWIALGALWAVCLLAEFGFRYILPLAILVVLLVARLWMKPNAAPPLVTEDTLQRAISDLSTIHSLLPASHQLAPLSSLSSISLKTLLRISVILYIPYLILTYLVRLRVLVALTGTVLLTWRARWAALLRRALWRSAFVRWTLYRGWSLLSGEPLPPPSLSPLSTASVSADPSSPTATLRFLFTIYENQRWWVGIDWTAALLPGERPSWCSVTQQPVAPPSAFTLPAPTTVYVRDEKGQRLRRTARWKWAEPEWRVVVHREGTARSRVERPLPREEPAGTGSATRILRAAAASRANRSPERIKEELELGNTGGSAKEKGGPEGEGEDGGEEVPYTDSDGWIYADNKWEGGCSKGGMGKYTRYRRWTRVAVLTETTEPAEPGETGIQRDE</sequence>
<feature type="transmembrane region" description="Helical" evidence="6">
    <location>
        <begin position="20"/>
        <end position="36"/>
    </location>
</feature>
<dbReference type="InterPro" id="IPR052646">
    <property type="entry name" value="Peroxisomal_PEX28-32"/>
</dbReference>
<keyword evidence="2 6" id="KW-0812">Transmembrane</keyword>
<proteinExistence type="predicted"/>
<feature type="compositionally biased region" description="Low complexity" evidence="5">
    <location>
        <begin position="334"/>
        <end position="348"/>
    </location>
</feature>
<dbReference type="PANTHER" id="PTHR31679:SF2">
    <property type="entry name" value="PEROXISOMAL MEMBRANE PROTEIN PEX30-RELATED"/>
    <property type="match status" value="1"/>
</dbReference>
<dbReference type="SMART" id="SM00693">
    <property type="entry name" value="DysFN"/>
    <property type="match status" value="1"/>
</dbReference>
<comment type="subcellular location">
    <subcellularLocation>
        <location evidence="1">Endomembrane system</location>
        <topology evidence="1">Multi-pass membrane protein</topology>
    </subcellularLocation>
</comment>
<feature type="non-terminal residue" evidence="8">
    <location>
        <position position="441"/>
    </location>
</feature>
<keyword evidence="3 6" id="KW-1133">Transmembrane helix</keyword>
<evidence type="ECO:0000256" key="1">
    <source>
        <dbReference type="ARBA" id="ARBA00004127"/>
    </source>
</evidence>
<accession>A0A8E2DM73</accession>
<keyword evidence="9" id="KW-1185">Reference proteome</keyword>
<dbReference type="EMBL" id="KV722379">
    <property type="protein sequence ID" value="OCH91796.1"/>
    <property type="molecule type" value="Genomic_DNA"/>
</dbReference>
<dbReference type="InterPro" id="IPR010482">
    <property type="entry name" value="TECPR1-like_DysF"/>
</dbReference>
<evidence type="ECO:0000256" key="5">
    <source>
        <dbReference type="SAM" id="MobiDB-lite"/>
    </source>
</evidence>
<dbReference type="InterPro" id="IPR006614">
    <property type="entry name" value="Peroxin/Ferlin"/>
</dbReference>
<gene>
    <name evidence="8" type="ORF">OBBRIDRAFT_704697</name>
</gene>
<reference evidence="8 9" key="1">
    <citation type="submission" date="2016-07" db="EMBL/GenBank/DDBJ databases">
        <title>Draft genome of the white-rot fungus Obba rivulosa 3A-2.</title>
        <authorList>
            <consortium name="DOE Joint Genome Institute"/>
            <person name="Miettinen O."/>
            <person name="Riley R."/>
            <person name="Acob R."/>
            <person name="Barry K."/>
            <person name="Cullen D."/>
            <person name="De Vries R."/>
            <person name="Hainaut M."/>
            <person name="Hatakka A."/>
            <person name="Henrissat B."/>
            <person name="Hilden K."/>
            <person name="Kuo R."/>
            <person name="Labutti K."/>
            <person name="Lipzen A."/>
            <person name="Makela M.R."/>
            <person name="Sandor L."/>
            <person name="Spatafora J.W."/>
            <person name="Grigoriev I.V."/>
            <person name="Hibbett D.S."/>
        </authorList>
    </citation>
    <scope>NUCLEOTIDE SEQUENCE [LARGE SCALE GENOMIC DNA]</scope>
    <source>
        <strain evidence="8 9">3A-2</strain>
    </source>
</reference>
<dbReference type="Pfam" id="PF06398">
    <property type="entry name" value="Pex24p"/>
    <property type="match status" value="1"/>
</dbReference>